<protein>
    <submittedName>
        <fullName evidence="1">Uncharacterized protein</fullName>
    </submittedName>
</protein>
<evidence type="ECO:0000313" key="1">
    <source>
        <dbReference type="EMBL" id="GAA2358979.1"/>
    </source>
</evidence>
<dbReference type="Proteomes" id="UP001500253">
    <property type="component" value="Unassembled WGS sequence"/>
</dbReference>
<gene>
    <name evidence="1" type="ORF">GCM10010246_56120</name>
</gene>
<reference evidence="2" key="1">
    <citation type="journal article" date="2019" name="Int. J. Syst. Evol. Microbiol.">
        <title>The Global Catalogue of Microorganisms (GCM) 10K type strain sequencing project: providing services to taxonomists for standard genome sequencing and annotation.</title>
        <authorList>
            <consortium name="The Broad Institute Genomics Platform"/>
            <consortium name="The Broad Institute Genome Sequencing Center for Infectious Disease"/>
            <person name="Wu L."/>
            <person name="Ma J."/>
        </authorList>
    </citation>
    <scope>NUCLEOTIDE SEQUENCE [LARGE SCALE GENOMIC DNA]</scope>
    <source>
        <strain evidence="2">JCM 4316</strain>
    </source>
</reference>
<name>A0ABP5TQI4_9ACTN</name>
<proteinExistence type="predicted"/>
<sequence length="194" mass="21537">MSTVIEPAAVATRARQILDTWKADPEFGRLWEGCAKYSSDWDDFYGYPIILDYDAVADAPALFTETMRAMALKSAMYELTGFDEKRAELPLPVPVDVMSHALCAQFTLMSRIQARTGILFVHATDMEDGMAGGTWTHGDFTHQCYRAAFGPVADRFWIDAEETERRRQVLDVVYAGIGVTERGRKAAILSAAAA</sequence>
<keyword evidence="2" id="KW-1185">Reference proteome</keyword>
<comment type="caution">
    <text evidence="1">The sequence shown here is derived from an EMBL/GenBank/DDBJ whole genome shotgun (WGS) entry which is preliminary data.</text>
</comment>
<organism evidence="1 2">
    <name type="scientific">Streptomyces cuspidosporus</name>
    <dbReference type="NCBI Taxonomy" id="66882"/>
    <lineage>
        <taxon>Bacteria</taxon>
        <taxon>Bacillati</taxon>
        <taxon>Actinomycetota</taxon>
        <taxon>Actinomycetes</taxon>
        <taxon>Kitasatosporales</taxon>
        <taxon>Streptomycetaceae</taxon>
        <taxon>Streptomyces</taxon>
    </lineage>
</organism>
<evidence type="ECO:0000313" key="2">
    <source>
        <dbReference type="Proteomes" id="UP001500253"/>
    </source>
</evidence>
<dbReference type="EMBL" id="BAAASD010000029">
    <property type="protein sequence ID" value="GAA2358979.1"/>
    <property type="molecule type" value="Genomic_DNA"/>
</dbReference>
<dbReference type="RefSeq" id="WP_346177157.1">
    <property type="nucleotide sequence ID" value="NZ_BAAASD010000029.1"/>
</dbReference>
<accession>A0ABP5TQI4</accession>